<keyword evidence="2" id="KW-1133">Transmembrane helix</keyword>
<proteinExistence type="predicted"/>
<feature type="region of interest" description="Disordered" evidence="1">
    <location>
        <begin position="539"/>
        <end position="580"/>
    </location>
</feature>
<gene>
    <name evidence="4" type="ORF">QCA50_005843</name>
</gene>
<feature type="compositionally biased region" description="Basic and acidic residues" evidence="1">
    <location>
        <begin position="559"/>
        <end position="580"/>
    </location>
</feature>
<name>A0AAW0GM83_9APHY</name>
<dbReference type="EMBL" id="JASBNA010000006">
    <property type="protein sequence ID" value="KAK7690744.1"/>
    <property type="molecule type" value="Genomic_DNA"/>
</dbReference>
<dbReference type="InterPro" id="IPR045338">
    <property type="entry name" value="DUF6535"/>
</dbReference>
<comment type="caution">
    <text evidence="4">The sequence shown here is derived from an EMBL/GenBank/DDBJ whole genome shotgun (WGS) entry which is preliminary data.</text>
</comment>
<evidence type="ECO:0000256" key="2">
    <source>
        <dbReference type="SAM" id="Phobius"/>
    </source>
</evidence>
<evidence type="ECO:0000256" key="1">
    <source>
        <dbReference type="SAM" id="MobiDB-lite"/>
    </source>
</evidence>
<keyword evidence="2" id="KW-0812">Transmembrane</keyword>
<sequence length="798" mass="90689">MTKEWHEKQDPVEEDAISFHLRPKPKKISEDVQRVLVEPDRTGWAKISDSVRKYDEERTNDVKEDIDALLTLAGLFSAVMTTFVIDSYTRLMRDQESSTNAFLAQLIHLNTGFAIPTLPSVTPPQGPTLSTDAAVRINILWSCSLILSLVTASLGVYIKQCIHAYMSLENRSPLIQLRIRFFRDDGLANYGVWEIAALLPVLMQMSFFLFLIGFAEFIIGINPLAGWSGTGIMVVWLTFMVVTSMIPLVSSQWPYKSSLISPLLDRIRLLLWDIPELEIPSPQACGRILNYFKRIGTYVQTECSSIQRNGFLKYIHMKFNHAIAHLEERAIRTLSSSDVAILARAQNLLLDQELIDHVRRCAEAISLPDTNNYMMARLRLLPFKPEVRERETWARSNLMKSSQPTWWVRFPKGADYLLYEMLSYAFDANIRQERFLSNEKDPDSPDFWVVYESLTLLLFFSLNSQMTISSTIWRAQQSDVVRFSWLSESFPGTAVQLIQHGSRTAGVCVFLSFYSVITALKDKMQALHNKLKAEIENAKRAEEERDRKARQRDRARKAKGSEDTKADEDTKATNDTKTGEKEIVKHTNRCQDCQCITSITGASNGSDEDAKPKEIDLQDIKADSRYIVALVDIFDIVWKAVVDKADLPKYSPDGYEKICISRGDDVHPDLARTLLGRYERSKGTLRVCYTFLMLVLLASRNVLTENIALLEGPLMKIQEEVCNSNVQRWSRGDSMAILDVIRSALESIKDELEKIGRDMRSVQLTIKKIDGLKETLSQSARAAEAIPAPSGRRADERV</sequence>
<feature type="domain" description="DUF6535" evidence="3">
    <location>
        <begin position="44"/>
        <end position="218"/>
    </location>
</feature>
<feature type="compositionally biased region" description="Basic residues" evidence="1">
    <location>
        <begin position="548"/>
        <end position="558"/>
    </location>
</feature>
<dbReference type="Proteomes" id="UP001385951">
    <property type="component" value="Unassembled WGS sequence"/>
</dbReference>
<dbReference type="AlphaFoldDB" id="A0AAW0GM83"/>
<protein>
    <recommendedName>
        <fullName evidence="3">DUF6535 domain-containing protein</fullName>
    </recommendedName>
</protein>
<feature type="transmembrane region" description="Helical" evidence="2">
    <location>
        <begin position="187"/>
        <end position="212"/>
    </location>
</feature>
<evidence type="ECO:0000313" key="4">
    <source>
        <dbReference type="EMBL" id="KAK7690744.1"/>
    </source>
</evidence>
<dbReference type="Pfam" id="PF20153">
    <property type="entry name" value="DUF6535"/>
    <property type="match status" value="1"/>
</dbReference>
<evidence type="ECO:0000259" key="3">
    <source>
        <dbReference type="Pfam" id="PF20153"/>
    </source>
</evidence>
<keyword evidence="5" id="KW-1185">Reference proteome</keyword>
<evidence type="ECO:0000313" key="5">
    <source>
        <dbReference type="Proteomes" id="UP001385951"/>
    </source>
</evidence>
<reference evidence="4 5" key="1">
    <citation type="submission" date="2022-09" db="EMBL/GenBank/DDBJ databases">
        <authorList>
            <person name="Palmer J.M."/>
        </authorList>
    </citation>
    <scope>NUCLEOTIDE SEQUENCE [LARGE SCALE GENOMIC DNA]</scope>
    <source>
        <strain evidence="4 5">DSM 7382</strain>
    </source>
</reference>
<feature type="transmembrane region" description="Helical" evidence="2">
    <location>
        <begin position="68"/>
        <end position="89"/>
    </location>
</feature>
<organism evidence="4 5">
    <name type="scientific">Cerrena zonata</name>
    <dbReference type="NCBI Taxonomy" id="2478898"/>
    <lineage>
        <taxon>Eukaryota</taxon>
        <taxon>Fungi</taxon>
        <taxon>Dikarya</taxon>
        <taxon>Basidiomycota</taxon>
        <taxon>Agaricomycotina</taxon>
        <taxon>Agaricomycetes</taxon>
        <taxon>Polyporales</taxon>
        <taxon>Cerrenaceae</taxon>
        <taxon>Cerrena</taxon>
    </lineage>
</organism>
<accession>A0AAW0GM83</accession>
<feature type="region of interest" description="Disordered" evidence="1">
    <location>
        <begin position="779"/>
        <end position="798"/>
    </location>
</feature>
<feature type="transmembrane region" description="Helical" evidence="2">
    <location>
        <begin position="139"/>
        <end position="158"/>
    </location>
</feature>
<keyword evidence="2" id="KW-0472">Membrane</keyword>
<feature type="transmembrane region" description="Helical" evidence="2">
    <location>
        <begin position="224"/>
        <end position="249"/>
    </location>
</feature>